<dbReference type="InterPro" id="IPR025394">
    <property type="entry name" value="DUF4127"/>
</dbReference>
<comment type="caution">
    <text evidence="1">The sequence shown here is derived from an EMBL/GenBank/DDBJ whole genome shotgun (WGS) entry which is preliminary data.</text>
</comment>
<dbReference type="EMBL" id="LGTO01000005">
    <property type="protein sequence ID" value="KNE21464.1"/>
    <property type="molecule type" value="Genomic_DNA"/>
</dbReference>
<evidence type="ECO:0000313" key="2">
    <source>
        <dbReference type="Proteomes" id="UP000036780"/>
    </source>
</evidence>
<dbReference type="OrthoDB" id="9789552at2"/>
<evidence type="ECO:0008006" key="3">
    <source>
        <dbReference type="Google" id="ProtNLM"/>
    </source>
</evidence>
<keyword evidence="2" id="KW-1185">Reference proteome</keyword>
<organism evidence="1 2">
    <name type="scientific">Virgibacillus pantothenticus</name>
    <dbReference type="NCBI Taxonomy" id="1473"/>
    <lineage>
        <taxon>Bacteria</taxon>
        <taxon>Bacillati</taxon>
        <taxon>Bacillota</taxon>
        <taxon>Bacilli</taxon>
        <taxon>Bacillales</taxon>
        <taxon>Bacillaceae</taxon>
        <taxon>Virgibacillus</taxon>
    </lineage>
</organism>
<dbReference type="RefSeq" id="WP_050350893.1">
    <property type="nucleotide sequence ID" value="NZ_CP073011.1"/>
</dbReference>
<reference evidence="2" key="1">
    <citation type="submission" date="2015-07" db="EMBL/GenBank/DDBJ databases">
        <title>Fjat-10053 dsm26.</title>
        <authorList>
            <person name="Liu B."/>
            <person name="Wang J."/>
            <person name="Zhu Y."/>
            <person name="Liu G."/>
            <person name="Chen Q."/>
            <person name="Chen Z."/>
            <person name="Lan J."/>
            <person name="Che J."/>
            <person name="Ge C."/>
            <person name="Shi H."/>
            <person name="Pan Z."/>
            <person name="Liu X."/>
        </authorList>
    </citation>
    <scope>NUCLEOTIDE SEQUENCE [LARGE SCALE GENOMIC DNA]</scope>
    <source>
        <strain evidence="2">DSM 26</strain>
    </source>
</reference>
<evidence type="ECO:0000313" key="1">
    <source>
        <dbReference type="EMBL" id="KNE21464.1"/>
    </source>
</evidence>
<dbReference type="AlphaFoldDB" id="A0A0L0QSA3"/>
<accession>A0A0L0QSA3</accession>
<dbReference type="Proteomes" id="UP000036780">
    <property type="component" value="Unassembled WGS sequence"/>
</dbReference>
<gene>
    <name evidence="1" type="ORF">AFK71_07330</name>
</gene>
<proteinExistence type="predicted"/>
<name>A0A0L0QSA3_VIRPA</name>
<protein>
    <recommendedName>
        <fullName evidence="3">DUF4127 family protein</fullName>
    </recommendedName>
</protein>
<dbReference type="Pfam" id="PF13552">
    <property type="entry name" value="DUF4127"/>
    <property type="match status" value="1"/>
</dbReference>
<dbReference type="GeneID" id="66872785"/>
<dbReference type="PATRIC" id="fig|1473.5.peg.4495"/>
<sequence>MKKIIYIPLDERPCNYLYPQYMQETRKDVKLIVPPSEILGRKKEKANVEQLWKFINDYAPEADGLVVSVEMMLYGGLLPSRLHQLRESEGKERLKKFQLLRAEYPHLPIVASNLIMRTPKFNSSDEEPDYYAAYGEALFKRAYLLDKDSRTGLNEKEKSQLQQINTKIPEMFIEDYERRRNFNVTMNMHVLDLVASDVINFLAIPQDDAAVYGYTAKDQAVVYRYIEQKRLQNKVMVYPGADEVGSTLVARMVNHLLNRKPRVYSFFSSTLGPYIIPLYEDRPFAESVKAHLLASGCKVALQPKEADFILAINTPGKVMQEAFNQDEKDVTYSSYRQLHFFTERIQDYLDMGQPVVLADSAFANGGDIELLHYLDDYQLLDQLISYKGWNTNGNTLGTSIAAGSFAFDKQDCLTIKKNLIYHILEDGLYQSIVRKEVTETVLPEIGADYFQLNHQDDKVASEIKKRIEIYYQQMVKNSFSEFELSQICIHLPWKRMFEIGLDLKIKKK</sequence>